<evidence type="ECO:0000256" key="3">
    <source>
        <dbReference type="SAM" id="MobiDB-lite"/>
    </source>
</evidence>
<keyword evidence="6" id="KW-1185">Reference proteome</keyword>
<dbReference type="PANTHER" id="PTHR19965">
    <property type="entry name" value="RNA AND EXPORT FACTOR BINDING PROTEIN"/>
    <property type="match status" value="1"/>
</dbReference>
<feature type="region of interest" description="Disordered" evidence="3">
    <location>
        <begin position="281"/>
        <end position="361"/>
    </location>
</feature>
<comment type="caution">
    <text evidence="5">The sequence shown here is derived from an EMBL/GenBank/DDBJ whole genome shotgun (WGS) entry which is preliminary data.</text>
</comment>
<gene>
    <name evidence="5" type="ORF">BCR43DRAFT_474543</name>
</gene>
<dbReference type="Gene3D" id="3.30.70.330">
    <property type="match status" value="1"/>
</dbReference>
<dbReference type="STRING" id="13706.A0A1X2HD51"/>
<dbReference type="AlphaFoldDB" id="A0A1X2HD51"/>
<organism evidence="5 6">
    <name type="scientific">Syncephalastrum racemosum</name>
    <name type="common">Filamentous fungus</name>
    <dbReference type="NCBI Taxonomy" id="13706"/>
    <lineage>
        <taxon>Eukaryota</taxon>
        <taxon>Fungi</taxon>
        <taxon>Fungi incertae sedis</taxon>
        <taxon>Mucoromycota</taxon>
        <taxon>Mucoromycotina</taxon>
        <taxon>Mucoromycetes</taxon>
        <taxon>Mucorales</taxon>
        <taxon>Syncephalastraceae</taxon>
        <taxon>Syncephalastrum</taxon>
    </lineage>
</organism>
<dbReference type="InterPro" id="IPR051229">
    <property type="entry name" value="ALYREF_mRNA_export"/>
</dbReference>
<feature type="compositionally biased region" description="Basic and acidic residues" evidence="3">
    <location>
        <begin position="34"/>
        <end position="53"/>
    </location>
</feature>
<dbReference type="OMA" id="MSHTPMD"/>
<dbReference type="InterPro" id="IPR000504">
    <property type="entry name" value="RRM_dom"/>
</dbReference>
<dbReference type="GO" id="GO:0005634">
    <property type="term" value="C:nucleus"/>
    <property type="evidence" value="ECO:0007669"/>
    <property type="project" value="TreeGrafter"/>
</dbReference>
<dbReference type="GO" id="GO:0003729">
    <property type="term" value="F:mRNA binding"/>
    <property type="evidence" value="ECO:0007669"/>
    <property type="project" value="TreeGrafter"/>
</dbReference>
<dbReference type="Pfam" id="PF00076">
    <property type="entry name" value="RRM_1"/>
    <property type="match status" value="1"/>
</dbReference>
<evidence type="ECO:0000313" key="6">
    <source>
        <dbReference type="Proteomes" id="UP000242180"/>
    </source>
</evidence>
<dbReference type="PANTHER" id="PTHR19965:SF82">
    <property type="entry name" value="THO COMPLEX SUBUNIT 4"/>
    <property type="match status" value="1"/>
</dbReference>
<evidence type="ECO:0000256" key="2">
    <source>
        <dbReference type="PROSITE-ProRule" id="PRU00176"/>
    </source>
</evidence>
<dbReference type="Proteomes" id="UP000242180">
    <property type="component" value="Unassembled WGS sequence"/>
</dbReference>
<protein>
    <recommendedName>
        <fullName evidence="4">RRM domain-containing protein</fullName>
    </recommendedName>
</protein>
<keyword evidence="1 2" id="KW-0694">RNA-binding</keyword>
<accession>A0A1X2HD51</accession>
<evidence type="ECO:0000259" key="4">
    <source>
        <dbReference type="PROSITE" id="PS50102"/>
    </source>
</evidence>
<dbReference type="InterPro" id="IPR035979">
    <property type="entry name" value="RBD_domain_sf"/>
</dbReference>
<dbReference type="CDD" id="cd00590">
    <property type="entry name" value="RRM_SF"/>
    <property type="match status" value="1"/>
</dbReference>
<evidence type="ECO:0000313" key="5">
    <source>
        <dbReference type="EMBL" id="ORY96690.1"/>
    </source>
</evidence>
<dbReference type="PROSITE" id="PS50102">
    <property type="entry name" value="RRM"/>
    <property type="match status" value="1"/>
</dbReference>
<dbReference type="InParanoid" id="A0A1X2HD51"/>
<sequence length="361" mass="39474">MDLDQSLDDIIKKKKSQGSTSKKNVPQKQNPRFRQSEDRRPVSHNNGKNDNRHRTQQRSTSNQRYQSNSVYRTSTGFHTNKAKYTDKPSILSRTSLGQRAAPYHKPTSISTASLRSRNTPRNVQPDPSSIVITKPVSRQNTSNKISDDAYGPGREERFRRSPSPSPRSSSLFQRQPPAPQQPQNLSIRGLSGNASGLSIRGESGPSVVLISNLDPAATAEDVRAACMQFGQVLHCEVMTDRAGRSYGEAEVEFASKASAAECASKLDNEIADGRVLRAVLRQQPPAPRPTAPSASAYTHRSIPPGPSSYSQHAVRTVITPARSGSTSSASGKMYSDQMMASGPSVRQPRPDSGRFGFSRRQ</sequence>
<feature type="compositionally biased region" description="Polar residues" evidence="3">
    <location>
        <begin position="57"/>
        <end position="78"/>
    </location>
</feature>
<proteinExistence type="predicted"/>
<feature type="compositionally biased region" description="Low complexity" evidence="3">
    <location>
        <begin position="166"/>
        <end position="175"/>
    </location>
</feature>
<dbReference type="EMBL" id="MCGN01000005">
    <property type="protein sequence ID" value="ORY96690.1"/>
    <property type="molecule type" value="Genomic_DNA"/>
</dbReference>
<feature type="compositionally biased region" description="Polar residues" evidence="3">
    <location>
        <begin position="24"/>
        <end position="33"/>
    </location>
</feature>
<evidence type="ECO:0000256" key="1">
    <source>
        <dbReference type="ARBA" id="ARBA00022884"/>
    </source>
</evidence>
<feature type="compositionally biased region" description="Polar residues" evidence="3">
    <location>
        <begin position="107"/>
        <end position="144"/>
    </location>
</feature>
<dbReference type="OrthoDB" id="6159137at2759"/>
<dbReference type="SUPFAM" id="SSF54928">
    <property type="entry name" value="RNA-binding domain, RBD"/>
    <property type="match status" value="1"/>
</dbReference>
<name>A0A1X2HD51_SYNRA</name>
<dbReference type="SMART" id="SM00360">
    <property type="entry name" value="RRM"/>
    <property type="match status" value="1"/>
</dbReference>
<feature type="region of interest" description="Disordered" evidence="3">
    <location>
        <begin position="1"/>
        <end position="198"/>
    </location>
</feature>
<dbReference type="InterPro" id="IPR012677">
    <property type="entry name" value="Nucleotide-bd_a/b_plait_sf"/>
</dbReference>
<reference evidence="5 6" key="1">
    <citation type="submission" date="2016-07" db="EMBL/GenBank/DDBJ databases">
        <title>Pervasive Adenine N6-methylation of Active Genes in Fungi.</title>
        <authorList>
            <consortium name="DOE Joint Genome Institute"/>
            <person name="Mondo S.J."/>
            <person name="Dannebaum R.O."/>
            <person name="Kuo R.C."/>
            <person name="Labutti K."/>
            <person name="Haridas S."/>
            <person name="Kuo A."/>
            <person name="Salamov A."/>
            <person name="Ahrendt S.R."/>
            <person name="Lipzen A."/>
            <person name="Sullivan W."/>
            <person name="Andreopoulos W.B."/>
            <person name="Clum A."/>
            <person name="Lindquist E."/>
            <person name="Daum C."/>
            <person name="Ramamoorthy G.K."/>
            <person name="Gryganskyi A."/>
            <person name="Culley D."/>
            <person name="Magnuson J.K."/>
            <person name="James T.Y."/>
            <person name="O'Malley M.A."/>
            <person name="Stajich J.E."/>
            <person name="Spatafora J.W."/>
            <person name="Visel A."/>
            <person name="Grigoriev I.V."/>
        </authorList>
    </citation>
    <scope>NUCLEOTIDE SEQUENCE [LARGE SCALE GENOMIC DNA]</scope>
    <source>
        <strain evidence="5 6">NRRL 2496</strain>
    </source>
</reference>
<feature type="domain" description="RRM" evidence="4">
    <location>
        <begin position="206"/>
        <end position="283"/>
    </location>
</feature>